<protein>
    <submittedName>
        <fullName evidence="2">Uncharacterized protein</fullName>
    </submittedName>
</protein>
<reference evidence="2" key="1">
    <citation type="submission" date="2023-10" db="EMBL/GenBank/DDBJ databases">
        <title>Genome assemblies of two species of porcelain crab, Petrolisthes cinctipes and Petrolisthes manimaculis (Anomura: Porcellanidae).</title>
        <authorList>
            <person name="Angst P."/>
        </authorList>
    </citation>
    <scope>NUCLEOTIDE SEQUENCE</scope>
    <source>
        <strain evidence="2">PB745_01</strain>
        <tissue evidence="2">Gill</tissue>
    </source>
</reference>
<feature type="region of interest" description="Disordered" evidence="1">
    <location>
        <begin position="15"/>
        <end position="69"/>
    </location>
</feature>
<gene>
    <name evidence="2" type="ORF">Pcinc_011665</name>
</gene>
<proteinExistence type="predicted"/>
<organism evidence="2 3">
    <name type="scientific">Petrolisthes cinctipes</name>
    <name type="common">Flat porcelain crab</name>
    <dbReference type="NCBI Taxonomy" id="88211"/>
    <lineage>
        <taxon>Eukaryota</taxon>
        <taxon>Metazoa</taxon>
        <taxon>Ecdysozoa</taxon>
        <taxon>Arthropoda</taxon>
        <taxon>Crustacea</taxon>
        <taxon>Multicrustacea</taxon>
        <taxon>Malacostraca</taxon>
        <taxon>Eumalacostraca</taxon>
        <taxon>Eucarida</taxon>
        <taxon>Decapoda</taxon>
        <taxon>Pleocyemata</taxon>
        <taxon>Anomura</taxon>
        <taxon>Galatheoidea</taxon>
        <taxon>Porcellanidae</taxon>
        <taxon>Petrolisthes</taxon>
    </lineage>
</organism>
<accession>A0AAE1G377</accession>
<dbReference type="Proteomes" id="UP001286313">
    <property type="component" value="Unassembled WGS sequence"/>
</dbReference>
<dbReference type="AlphaFoldDB" id="A0AAE1G377"/>
<sequence>MLLCSGVHACAKGGPTVRLTSGGGGGGGDNDDGDRDGGGGGGGGGSYSGGGGSSSGGGGGGGGRHFEALTSTSPVTLATVHKQCPQHGRLITRRSQGGIQVTRENHFTTLSSRFFNTSSFCADDCPFYSC</sequence>
<comment type="caution">
    <text evidence="2">The sequence shown here is derived from an EMBL/GenBank/DDBJ whole genome shotgun (WGS) entry which is preliminary data.</text>
</comment>
<evidence type="ECO:0000256" key="1">
    <source>
        <dbReference type="SAM" id="MobiDB-lite"/>
    </source>
</evidence>
<name>A0AAE1G377_PETCI</name>
<dbReference type="EMBL" id="JAWQEG010000923">
    <property type="protein sequence ID" value="KAK3884042.1"/>
    <property type="molecule type" value="Genomic_DNA"/>
</dbReference>
<evidence type="ECO:0000313" key="3">
    <source>
        <dbReference type="Proteomes" id="UP001286313"/>
    </source>
</evidence>
<evidence type="ECO:0000313" key="2">
    <source>
        <dbReference type="EMBL" id="KAK3884042.1"/>
    </source>
</evidence>
<keyword evidence="3" id="KW-1185">Reference proteome</keyword>
<feature type="compositionally biased region" description="Gly residues" evidence="1">
    <location>
        <begin position="38"/>
        <end position="63"/>
    </location>
</feature>